<dbReference type="GO" id="GO:0030973">
    <property type="term" value="F:molybdate ion binding"/>
    <property type="evidence" value="ECO:0007669"/>
    <property type="project" value="TreeGrafter"/>
</dbReference>
<feature type="binding site" evidence="13">
    <location>
        <position position="167"/>
    </location>
    <ligand>
        <name>molybdate</name>
        <dbReference type="ChEBI" id="CHEBI:36264"/>
    </ligand>
</feature>
<feature type="binding site" evidence="13">
    <location>
        <position position="140"/>
    </location>
    <ligand>
        <name>molybdate</name>
        <dbReference type="ChEBI" id="CHEBI:36264"/>
    </ligand>
</feature>
<dbReference type="SUPFAM" id="SSF53850">
    <property type="entry name" value="Periplasmic binding protein-like II"/>
    <property type="match status" value="1"/>
</dbReference>
<keyword evidence="3" id="KW-0813">Transport</keyword>
<dbReference type="GO" id="GO:0046872">
    <property type="term" value="F:metal ion binding"/>
    <property type="evidence" value="ECO:0007669"/>
    <property type="project" value="UniProtKB-KW"/>
</dbReference>
<name>A0AAE4YE10_9RHOB</name>
<keyword evidence="17" id="KW-1185">Reference proteome</keyword>
<comment type="subunit">
    <text evidence="10">The complex is composed of two ATP-binding proteins (ModC), two transmembrane proteins (ModB) and a solute-binding protein (ModA).</text>
</comment>
<evidence type="ECO:0000256" key="6">
    <source>
        <dbReference type="ARBA" id="ARBA00022729"/>
    </source>
</evidence>
<feature type="binding site" evidence="13">
    <location>
        <position position="55"/>
    </location>
    <ligand>
        <name>molybdate</name>
        <dbReference type="ChEBI" id="CHEBI:36264"/>
    </ligand>
</feature>
<keyword evidence="8" id="KW-0826">Tungsten</keyword>
<evidence type="ECO:0000256" key="3">
    <source>
        <dbReference type="ARBA" id="ARBA00022448"/>
    </source>
</evidence>
<evidence type="ECO:0000313" key="16">
    <source>
        <dbReference type="EMBL" id="NBZ87930.1"/>
    </source>
</evidence>
<evidence type="ECO:0000256" key="5">
    <source>
        <dbReference type="ARBA" id="ARBA00022723"/>
    </source>
</evidence>
<comment type="subcellular location">
    <subcellularLocation>
        <location evidence="1">Cell membrane</location>
    </subcellularLocation>
</comment>
<dbReference type="RefSeq" id="WP_168774737.1">
    <property type="nucleotide sequence ID" value="NZ_JAABNR010000008.1"/>
</dbReference>
<comment type="caution">
    <text evidence="16">The sequence shown here is derived from an EMBL/GenBank/DDBJ whole genome shotgun (WGS) entry which is preliminary data.</text>
</comment>
<evidence type="ECO:0000256" key="12">
    <source>
        <dbReference type="ARBA" id="ARBA00078141"/>
    </source>
</evidence>
<dbReference type="Pfam" id="PF13531">
    <property type="entry name" value="SBP_bac_11"/>
    <property type="match status" value="1"/>
</dbReference>
<keyword evidence="7" id="KW-0472">Membrane</keyword>
<dbReference type="EMBL" id="JAABNR010000008">
    <property type="protein sequence ID" value="NBZ87930.1"/>
    <property type="molecule type" value="Genomic_DNA"/>
</dbReference>
<dbReference type="PANTHER" id="PTHR30632:SF17">
    <property type="entry name" value="MOLYBDATE-BINDING PROTEIN MODA"/>
    <property type="match status" value="1"/>
</dbReference>
<feature type="binding site" evidence="13">
    <location>
        <position position="28"/>
    </location>
    <ligand>
        <name>molybdate</name>
        <dbReference type="ChEBI" id="CHEBI:36264"/>
    </ligand>
</feature>
<evidence type="ECO:0000256" key="1">
    <source>
        <dbReference type="ARBA" id="ARBA00004236"/>
    </source>
</evidence>
<protein>
    <recommendedName>
        <fullName evidence="11">Molybdate-binding protein ModA</fullName>
    </recommendedName>
    <alternativeName>
        <fullName evidence="12">Molybdate/tungstate-binding protein ModA</fullName>
    </alternativeName>
</protein>
<proteinExistence type="inferred from homology"/>
<accession>A0AAE4YE10</accession>
<reference evidence="16" key="1">
    <citation type="submission" date="2020-01" db="EMBL/GenBank/DDBJ databases">
        <authorList>
            <person name="Chen W.-M."/>
        </authorList>
    </citation>
    <scope>NUCLEOTIDE SEQUENCE</scope>
    <source>
        <strain evidence="16">CYK-10</strain>
    </source>
</reference>
<keyword evidence="4" id="KW-1003">Cell membrane</keyword>
<dbReference type="PROSITE" id="PS50042">
    <property type="entry name" value="CNMP_BINDING_3"/>
    <property type="match status" value="1"/>
</dbReference>
<organism evidence="16 17">
    <name type="scientific">Stagnihabitans tardus</name>
    <dbReference type="NCBI Taxonomy" id="2699202"/>
    <lineage>
        <taxon>Bacteria</taxon>
        <taxon>Pseudomonadati</taxon>
        <taxon>Pseudomonadota</taxon>
        <taxon>Alphaproteobacteria</taxon>
        <taxon>Rhodobacterales</taxon>
        <taxon>Paracoccaceae</taxon>
        <taxon>Stagnihabitans</taxon>
    </lineage>
</organism>
<keyword evidence="13" id="KW-0500">Molybdenum</keyword>
<dbReference type="GO" id="GO:0030288">
    <property type="term" value="C:outer membrane-bounded periplasmic space"/>
    <property type="evidence" value="ECO:0007669"/>
    <property type="project" value="TreeGrafter"/>
</dbReference>
<feature type="chain" id="PRO_5042275143" description="Molybdate-binding protein ModA" evidence="14">
    <location>
        <begin position="19"/>
        <end position="247"/>
    </location>
</feature>
<evidence type="ECO:0000256" key="7">
    <source>
        <dbReference type="ARBA" id="ARBA00023136"/>
    </source>
</evidence>
<keyword evidence="5 13" id="KW-0479">Metal-binding</keyword>
<evidence type="ECO:0000256" key="9">
    <source>
        <dbReference type="ARBA" id="ARBA00056002"/>
    </source>
</evidence>
<evidence type="ECO:0000256" key="14">
    <source>
        <dbReference type="SAM" id="SignalP"/>
    </source>
</evidence>
<dbReference type="GO" id="GO:0005886">
    <property type="term" value="C:plasma membrane"/>
    <property type="evidence" value="ECO:0007669"/>
    <property type="project" value="UniProtKB-SubCell"/>
</dbReference>
<dbReference type="NCBIfam" id="TIGR01256">
    <property type="entry name" value="modA"/>
    <property type="match status" value="1"/>
</dbReference>
<keyword evidence="6 14" id="KW-0732">Signal</keyword>
<evidence type="ECO:0000259" key="15">
    <source>
        <dbReference type="PROSITE" id="PS50042"/>
    </source>
</evidence>
<evidence type="ECO:0000256" key="13">
    <source>
        <dbReference type="PIRSR" id="PIRSR004846-1"/>
    </source>
</evidence>
<dbReference type="InterPro" id="IPR000595">
    <property type="entry name" value="cNMP-bd_dom"/>
</dbReference>
<dbReference type="GO" id="GO:0015689">
    <property type="term" value="P:molybdate ion transport"/>
    <property type="evidence" value="ECO:0007669"/>
    <property type="project" value="InterPro"/>
</dbReference>
<evidence type="ECO:0000256" key="2">
    <source>
        <dbReference type="ARBA" id="ARBA00009175"/>
    </source>
</evidence>
<dbReference type="InterPro" id="IPR050682">
    <property type="entry name" value="ModA/WtpA"/>
</dbReference>
<dbReference type="Gene3D" id="3.40.190.10">
    <property type="entry name" value="Periplasmic binding protein-like II"/>
    <property type="match status" value="2"/>
</dbReference>
<feature type="binding site" evidence="13">
    <location>
        <position position="185"/>
    </location>
    <ligand>
        <name>molybdate</name>
        <dbReference type="ChEBI" id="CHEBI:36264"/>
    </ligand>
</feature>
<gene>
    <name evidence="16" type="primary">modA</name>
    <name evidence="16" type="ORF">GV832_10105</name>
</gene>
<evidence type="ECO:0000256" key="10">
    <source>
        <dbReference type="ARBA" id="ARBA00062515"/>
    </source>
</evidence>
<comment type="similarity">
    <text evidence="2">Belongs to the bacterial solute-binding protein ModA family.</text>
</comment>
<evidence type="ECO:0000256" key="4">
    <source>
        <dbReference type="ARBA" id="ARBA00022475"/>
    </source>
</evidence>
<dbReference type="PIRSF" id="PIRSF004846">
    <property type="entry name" value="ModA"/>
    <property type="match status" value="1"/>
</dbReference>
<dbReference type="AlphaFoldDB" id="A0AAE4YE10"/>
<comment type="function">
    <text evidence="9">Involved in the transport of molybdenum into the cell. Part of the binding-protein-dependent transport system ModABCD.</text>
</comment>
<evidence type="ECO:0000256" key="8">
    <source>
        <dbReference type="ARBA" id="ARBA00023245"/>
    </source>
</evidence>
<dbReference type="Proteomes" id="UP001193501">
    <property type="component" value="Unassembled WGS sequence"/>
</dbReference>
<dbReference type="FunFam" id="3.40.190.10:FF:000030">
    <property type="entry name" value="Molybdate ABC transporter substrate-binding protein"/>
    <property type="match status" value="1"/>
</dbReference>
<dbReference type="PANTHER" id="PTHR30632">
    <property type="entry name" value="MOLYBDATE-BINDING PERIPLASMIC PROTEIN"/>
    <property type="match status" value="1"/>
</dbReference>
<dbReference type="InterPro" id="IPR005950">
    <property type="entry name" value="ModA"/>
</dbReference>
<sequence length="247" mass="25231">MRHFLLAGLLSLASPIQAAEITVFAAASLKGPLDAVAEAWQAATGNGVTISYGGSSALAKQIEQGAPADVFLSAAESWMDKLAEDKLIQEPTRRDFFGNALVLIAADPAAAPVTLDDKTDLNALLAGGKLAMALVDSVPAGQYGREALTALGLWEGVAPNVAQAQDVKATLTLVTSGEAPYGIVYATDAKGAGLTPVAIFPKTSHKPILYPGAATVTAKPEAAAFLDFLATPEAGQVFAEAGFAVLP</sequence>
<feature type="domain" description="Cyclic nucleotide-binding" evidence="15">
    <location>
        <begin position="62"/>
        <end position="113"/>
    </location>
</feature>
<feature type="signal peptide" evidence="14">
    <location>
        <begin position="1"/>
        <end position="18"/>
    </location>
</feature>
<evidence type="ECO:0000256" key="11">
    <source>
        <dbReference type="ARBA" id="ARBA00073171"/>
    </source>
</evidence>
<evidence type="ECO:0000313" key="17">
    <source>
        <dbReference type="Proteomes" id="UP001193501"/>
    </source>
</evidence>